<evidence type="ECO:0000256" key="1">
    <source>
        <dbReference type="ARBA" id="ARBA00023015"/>
    </source>
</evidence>
<dbReference type="Pfam" id="PF16925">
    <property type="entry name" value="TetR_C_13"/>
    <property type="match status" value="1"/>
</dbReference>
<evidence type="ECO:0000313" key="7">
    <source>
        <dbReference type="Proteomes" id="UP000193061"/>
    </source>
</evidence>
<dbReference type="OrthoDB" id="9779746at2"/>
<name>A0A1X6ZPE9_9RHOB</name>
<protein>
    <submittedName>
        <fullName evidence="6">HTH-type transcriptional repressor ComR</fullName>
    </submittedName>
</protein>
<dbReference type="RefSeq" id="WP_143534467.1">
    <property type="nucleotide sequence ID" value="NZ_FWFX01000009.1"/>
</dbReference>
<dbReference type="PROSITE" id="PS01081">
    <property type="entry name" value="HTH_TETR_1"/>
    <property type="match status" value="1"/>
</dbReference>
<dbReference type="Gene3D" id="1.10.357.10">
    <property type="entry name" value="Tetracycline Repressor, domain 2"/>
    <property type="match status" value="1"/>
</dbReference>
<dbReference type="PRINTS" id="PR00455">
    <property type="entry name" value="HTHTETR"/>
</dbReference>
<dbReference type="InterPro" id="IPR023772">
    <property type="entry name" value="DNA-bd_HTH_TetR-type_CS"/>
</dbReference>
<dbReference type="InterPro" id="IPR036271">
    <property type="entry name" value="Tet_transcr_reg_TetR-rel_C_sf"/>
</dbReference>
<evidence type="ECO:0000259" key="5">
    <source>
        <dbReference type="PROSITE" id="PS50977"/>
    </source>
</evidence>
<dbReference type="PANTHER" id="PTHR47506:SF1">
    <property type="entry name" value="HTH-TYPE TRANSCRIPTIONAL REGULATOR YJDC"/>
    <property type="match status" value="1"/>
</dbReference>
<keyword evidence="3" id="KW-0804">Transcription</keyword>
<dbReference type="GO" id="GO:0003677">
    <property type="term" value="F:DNA binding"/>
    <property type="evidence" value="ECO:0007669"/>
    <property type="project" value="UniProtKB-UniRule"/>
</dbReference>
<keyword evidence="1" id="KW-0805">Transcription regulation</keyword>
<dbReference type="PANTHER" id="PTHR47506">
    <property type="entry name" value="TRANSCRIPTIONAL REGULATORY PROTEIN"/>
    <property type="match status" value="1"/>
</dbReference>
<dbReference type="InterPro" id="IPR001647">
    <property type="entry name" value="HTH_TetR"/>
</dbReference>
<dbReference type="Proteomes" id="UP000193061">
    <property type="component" value="Unassembled WGS sequence"/>
</dbReference>
<accession>A0A1X6ZPE9</accession>
<keyword evidence="7" id="KW-1185">Reference proteome</keyword>
<dbReference type="InterPro" id="IPR009057">
    <property type="entry name" value="Homeodomain-like_sf"/>
</dbReference>
<evidence type="ECO:0000256" key="4">
    <source>
        <dbReference type="PROSITE-ProRule" id="PRU00335"/>
    </source>
</evidence>
<dbReference type="SUPFAM" id="SSF46689">
    <property type="entry name" value="Homeodomain-like"/>
    <property type="match status" value="1"/>
</dbReference>
<proteinExistence type="predicted"/>
<evidence type="ECO:0000256" key="3">
    <source>
        <dbReference type="ARBA" id="ARBA00023163"/>
    </source>
</evidence>
<feature type="domain" description="HTH tetR-type" evidence="5">
    <location>
        <begin position="6"/>
        <end position="66"/>
    </location>
</feature>
<reference evidence="6 7" key="1">
    <citation type="submission" date="2017-03" db="EMBL/GenBank/DDBJ databases">
        <authorList>
            <person name="Afonso C.L."/>
            <person name="Miller P.J."/>
            <person name="Scott M.A."/>
            <person name="Spackman E."/>
            <person name="Goraichik I."/>
            <person name="Dimitrov K.M."/>
            <person name="Suarez D.L."/>
            <person name="Swayne D.E."/>
        </authorList>
    </citation>
    <scope>NUCLEOTIDE SEQUENCE [LARGE SCALE GENOMIC DNA]</scope>
    <source>
        <strain evidence="6 7">CECT 7450</strain>
    </source>
</reference>
<dbReference type="AlphaFoldDB" id="A0A1X6ZPE9"/>
<dbReference type="PROSITE" id="PS50977">
    <property type="entry name" value="HTH_TETR_2"/>
    <property type="match status" value="1"/>
</dbReference>
<dbReference type="InterPro" id="IPR011075">
    <property type="entry name" value="TetR_C"/>
</dbReference>
<evidence type="ECO:0000313" key="6">
    <source>
        <dbReference type="EMBL" id="SLN57370.1"/>
    </source>
</evidence>
<dbReference type="Gene3D" id="1.10.10.60">
    <property type="entry name" value="Homeodomain-like"/>
    <property type="match status" value="1"/>
</dbReference>
<keyword evidence="2 4" id="KW-0238">DNA-binding</keyword>
<dbReference type="Pfam" id="PF00440">
    <property type="entry name" value="TetR_N"/>
    <property type="match status" value="1"/>
</dbReference>
<sequence>MPWEKSFDLDEATDKAIRIFRQKGYEGTSMSDLISGMGINKGSLYNAFGNKKSLFDRALLRYDQLNRQALLKRLSTIDDPVEAVSQMFDELIAESKADNQFQGCLMVNTAQELPNHPKDVQDMVKASFKEFEEFYRQLITKGKAAGKIPETVNADETAKSLLSLVIALRVLARGTYEPHELEALKASALRLVH</sequence>
<gene>
    <name evidence="6" type="primary">comR</name>
    <name evidence="6" type="ORF">ROA7450_02986</name>
</gene>
<feature type="DNA-binding region" description="H-T-H motif" evidence="4">
    <location>
        <begin position="29"/>
        <end position="48"/>
    </location>
</feature>
<organism evidence="6 7">
    <name type="scientific">Roseovarius albus</name>
    <dbReference type="NCBI Taxonomy" id="1247867"/>
    <lineage>
        <taxon>Bacteria</taxon>
        <taxon>Pseudomonadati</taxon>
        <taxon>Pseudomonadota</taxon>
        <taxon>Alphaproteobacteria</taxon>
        <taxon>Rhodobacterales</taxon>
        <taxon>Roseobacteraceae</taxon>
        <taxon>Roseovarius</taxon>
    </lineage>
</organism>
<dbReference type="EMBL" id="FWFX01000009">
    <property type="protein sequence ID" value="SLN57370.1"/>
    <property type="molecule type" value="Genomic_DNA"/>
</dbReference>
<evidence type="ECO:0000256" key="2">
    <source>
        <dbReference type="ARBA" id="ARBA00023125"/>
    </source>
</evidence>
<dbReference type="SUPFAM" id="SSF48498">
    <property type="entry name" value="Tetracyclin repressor-like, C-terminal domain"/>
    <property type="match status" value="1"/>
</dbReference>